<evidence type="ECO:0000259" key="1">
    <source>
        <dbReference type="Pfam" id="PF13843"/>
    </source>
</evidence>
<dbReference type="AlphaFoldDB" id="A0A9W6XDY9"/>
<organism evidence="2 3">
    <name type="scientific">Phytophthora fragariaefolia</name>
    <dbReference type="NCBI Taxonomy" id="1490495"/>
    <lineage>
        <taxon>Eukaryota</taxon>
        <taxon>Sar</taxon>
        <taxon>Stramenopiles</taxon>
        <taxon>Oomycota</taxon>
        <taxon>Peronosporomycetes</taxon>
        <taxon>Peronosporales</taxon>
        <taxon>Peronosporaceae</taxon>
        <taxon>Phytophthora</taxon>
    </lineage>
</organism>
<proteinExistence type="predicted"/>
<name>A0A9W6XDY9_9STRA</name>
<gene>
    <name evidence="2" type="ORF">Pfra01_001008800</name>
</gene>
<dbReference type="EMBL" id="BSXT01000957">
    <property type="protein sequence ID" value="GMF36719.1"/>
    <property type="molecule type" value="Genomic_DNA"/>
</dbReference>
<dbReference type="OrthoDB" id="123873at2759"/>
<dbReference type="PANTHER" id="PTHR46599">
    <property type="entry name" value="PIGGYBAC TRANSPOSABLE ELEMENT-DERIVED PROTEIN 4"/>
    <property type="match status" value="1"/>
</dbReference>
<keyword evidence="3" id="KW-1185">Reference proteome</keyword>
<protein>
    <submittedName>
        <fullName evidence="2">Unnamed protein product</fullName>
    </submittedName>
</protein>
<comment type="caution">
    <text evidence="2">The sequence shown here is derived from an EMBL/GenBank/DDBJ whole genome shotgun (WGS) entry which is preliminary data.</text>
</comment>
<accession>A0A9W6XDY9</accession>
<dbReference type="PANTHER" id="PTHR46599:SF3">
    <property type="entry name" value="PIGGYBAC TRANSPOSABLE ELEMENT-DERIVED PROTEIN 4"/>
    <property type="match status" value="1"/>
</dbReference>
<dbReference type="Proteomes" id="UP001165121">
    <property type="component" value="Unassembled WGS sequence"/>
</dbReference>
<reference evidence="2" key="1">
    <citation type="submission" date="2023-04" db="EMBL/GenBank/DDBJ databases">
        <title>Phytophthora fragariaefolia NBRC 109709.</title>
        <authorList>
            <person name="Ichikawa N."/>
            <person name="Sato H."/>
            <person name="Tonouchi N."/>
        </authorList>
    </citation>
    <scope>NUCLEOTIDE SEQUENCE</scope>
    <source>
        <strain evidence="2">NBRC 109709</strain>
    </source>
</reference>
<evidence type="ECO:0000313" key="3">
    <source>
        <dbReference type="Proteomes" id="UP001165121"/>
    </source>
</evidence>
<feature type="domain" description="PiggyBac transposable element-derived protein" evidence="1">
    <location>
        <begin position="244"/>
        <end position="391"/>
    </location>
</feature>
<dbReference type="Pfam" id="PF13843">
    <property type="entry name" value="DDE_Tnp_1_7"/>
    <property type="match status" value="2"/>
</dbReference>
<dbReference type="InterPro" id="IPR029526">
    <property type="entry name" value="PGBD"/>
</dbReference>
<feature type="domain" description="PiggyBac transposable element-derived protein" evidence="1">
    <location>
        <begin position="161"/>
        <end position="226"/>
    </location>
</feature>
<evidence type="ECO:0000313" key="2">
    <source>
        <dbReference type="EMBL" id="GMF36719.1"/>
    </source>
</evidence>
<sequence length="398" mass="45872">MAKKKYKDVETAYIIGRGCRCIKKSKKAPLLFHIVWLDSQFQSYGENVSVDVVQKGHYNYNILYREPAQVGWRSLCEQTEVNDIVMDGDLDDLVEEYVSYKPPEFFPTNLREVEIINNMRFEPSEQLEEPVDLFKRTDGSTATVVREQYRNLFEHSASSSFFAYLPIYFWQQVVHETNSYASQHNIPIKNRSTLQELMTFLGILFYMEVTVKGEYANYWGRQPEDGIFDVTSPTEAHNLATELSEVATTRQHVLEVVRPIFNTQRIVNTDNFYTSVQLLQALRVKGLRGRGTVRSNSKHFPQHVMLHSKESNRGDYRQGVSVEHQMLAAAWCDGNIMRVVSNADSSSMTTVRRRIGAESVEFAAPAYVKQYNSYMQGVDRLDQTRAKFSISDGHSFQK</sequence>